<evidence type="ECO:0000256" key="1">
    <source>
        <dbReference type="ARBA" id="ARBA00007447"/>
    </source>
</evidence>
<evidence type="ECO:0000256" key="7">
    <source>
        <dbReference type="SAM" id="MobiDB-lite"/>
    </source>
</evidence>
<reference evidence="9 10" key="2">
    <citation type="submission" date="2016-05" db="EMBL/GenBank/DDBJ databases">
        <title>Lineage-specific infection strategies underlie the spectrum of fungal disease in amphibians.</title>
        <authorList>
            <person name="Cuomo C.A."/>
            <person name="Farrer R.A."/>
            <person name="James T."/>
            <person name="Longcore J."/>
            <person name="Birren B."/>
        </authorList>
    </citation>
    <scope>NUCLEOTIDE SEQUENCE [LARGE SCALE GENOMIC DNA]</scope>
    <source>
        <strain evidence="9 10">JEL423</strain>
    </source>
</reference>
<dbReference type="PANTHER" id="PTHR47965">
    <property type="entry name" value="ASPARTYL PROTEASE-RELATED"/>
    <property type="match status" value="1"/>
</dbReference>
<evidence type="ECO:0000259" key="8">
    <source>
        <dbReference type="PROSITE" id="PS51767"/>
    </source>
</evidence>
<organism evidence="9 10">
    <name type="scientific">Batrachochytrium dendrobatidis (strain JEL423)</name>
    <dbReference type="NCBI Taxonomy" id="403673"/>
    <lineage>
        <taxon>Eukaryota</taxon>
        <taxon>Fungi</taxon>
        <taxon>Fungi incertae sedis</taxon>
        <taxon>Chytridiomycota</taxon>
        <taxon>Chytridiomycota incertae sedis</taxon>
        <taxon>Chytridiomycetes</taxon>
        <taxon>Rhizophydiales</taxon>
        <taxon>Rhizophydiales incertae sedis</taxon>
        <taxon>Batrachochytrium</taxon>
    </lineage>
</organism>
<dbReference type="SUPFAM" id="SSF50630">
    <property type="entry name" value="Acid proteases"/>
    <property type="match status" value="1"/>
</dbReference>
<keyword evidence="2" id="KW-0645">Protease</keyword>
<dbReference type="InterPro" id="IPR033121">
    <property type="entry name" value="PEPTIDASE_A1"/>
</dbReference>
<dbReference type="GO" id="GO:0004190">
    <property type="term" value="F:aspartic-type endopeptidase activity"/>
    <property type="evidence" value="ECO:0007669"/>
    <property type="project" value="UniProtKB-KW"/>
</dbReference>
<dbReference type="InterPro" id="IPR021109">
    <property type="entry name" value="Peptidase_aspartic_dom_sf"/>
</dbReference>
<dbReference type="Gene3D" id="2.40.70.10">
    <property type="entry name" value="Acid Proteases"/>
    <property type="match status" value="2"/>
</dbReference>
<name>A0A177WKU3_BATDL</name>
<dbReference type="PANTHER" id="PTHR47965:SF12">
    <property type="entry name" value="ASPARTIC PROTEINASE 3-RELATED"/>
    <property type="match status" value="1"/>
</dbReference>
<feature type="region of interest" description="Disordered" evidence="7">
    <location>
        <begin position="1"/>
        <end position="26"/>
    </location>
</feature>
<keyword evidence="5" id="KW-0378">Hydrolase</keyword>
<evidence type="ECO:0000256" key="3">
    <source>
        <dbReference type="ARBA" id="ARBA00022729"/>
    </source>
</evidence>
<dbReference type="InterPro" id="IPR001461">
    <property type="entry name" value="Aspartic_peptidase_A1"/>
</dbReference>
<evidence type="ECO:0000256" key="4">
    <source>
        <dbReference type="ARBA" id="ARBA00022750"/>
    </source>
</evidence>
<evidence type="ECO:0000313" key="9">
    <source>
        <dbReference type="EMBL" id="OAJ40080.1"/>
    </source>
</evidence>
<feature type="domain" description="Peptidase A1" evidence="8">
    <location>
        <begin position="1"/>
        <end position="302"/>
    </location>
</feature>
<protein>
    <recommendedName>
        <fullName evidence="8">Peptidase A1 domain-containing protein</fullName>
    </recommendedName>
</protein>
<comment type="similarity">
    <text evidence="1">Belongs to the peptidase A1 family.</text>
</comment>
<dbReference type="EMBL" id="DS022304">
    <property type="protein sequence ID" value="OAJ40080.1"/>
    <property type="molecule type" value="Genomic_DNA"/>
</dbReference>
<evidence type="ECO:0000313" key="10">
    <source>
        <dbReference type="Proteomes" id="UP000077115"/>
    </source>
</evidence>
<accession>A0A177WKU3</accession>
<dbReference type="VEuPathDB" id="FungiDB:BDEG_23857"/>
<reference evidence="9 10" key="1">
    <citation type="submission" date="2006-10" db="EMBL/GenBank/DDBJ databases">
        <title>The Genome Sequence of Batrachochytrium dendrobatidis JEL423.</title>
        <authorList>
            <consortium name="The Broad Institute Genome Sequencing Platform"/>
            <person name="Birren B."/>
            <person name="Lander E."/>
            <person name="Galagan J."/>
            <person name="Cuomo C."/>
            <person name="Devon K."/>
            <person name="Jaffe D."/>
            <person name="Butler J."/>
            <person name="Alvarez P."/>
            <person name="Gnerre S."/>
            <person name="Grabherr M."/>
            <person name="Kleber M."/>
            <person name="Mauceli E."/>
            <person name="Brockman W."/>
            <person name="Young S."/>
            <person name="LaButti K."/>
            <person name="Sykes S."/>
            <person name="DeCaprio D."/>
            <person name="Crawford M."/>
            <person name="Koehrsen M."/>
            <person name="Engels R."/>
            <person name="Montgomery P."/>
            <person name="Pearson M."/>
            <person name="Howarth C."/>
            <person name="Larson L."/>
            <person name="White J."/>
            <person name="O'Leary S."/>
            <person name="Kodira C."/>
            <person name="Zeng Q."/>
            <person name="Yandava C."/>
            <person name="Alvarado L."/>
            <person name="Longcore J."/>
            <person name="James T."/>
        </authorList>
    </citation>
    <scope>NUCLEOTIDE SEQUENCE [LARGE SCALE GENOMIC DNA]</scope>
    <source>
        <strain evidence="9 10">JEL423</strain>
    </source>
</reference>
<gene>
    <name evidence="9" type="ORF">BDEG_23857</name>
</gene>
<dbReference type="Pfam" id="PF00026">
    <property type="entry name" value="Asp"/>
    <property type="match status" value="1"/>
</dbReference>
<keyword evidence="3" id="KW-0732">Signal</keyword>
<keyword evidence="4" id="KW-0064">Aspartyl protease</keyword>
<dbReference type="PROSITE" id="PS51767">
    <property type="entry name" value="PEPTIDASE_A1"/>
    <property type="match status" value="1"/>
</dbReference>
<dbReference type="OrthoDB" id="2152801at2759"/>
<evidence type="ECO:0000256" key="5">
    <source>
        <dbReference type="ARBA" id="ARBA00022801"/>
    </source>
</evidence>
<proteinExistence type="inferred from homology"/>
<sequence>MSDIVVPLSSSSNDIGLTPQHTPSGKPVTINYKGDEYNGFSSTADVTIPGTSITDINLPVLSVEKQSADLVGISPNLDGVFGFAYSSLSKHHPPITAMDVLYSNGVIPSNEIGLQLCPYDMTSDSFINIGNTDITPKCGTDGKSVAWVESPTTDRHTVNIKNILIDDEQANLPAEFQKKTRKEWTGAIRVKSILFRNKLGKIAVKNRLQGNYLISKFGFKIDWDKLPTVSIVMFAQTPVTDANCNSVVTIKLGPKDYIQRADSKNFVFIVTTGSNDKAVLGISFMTRLTMTFDRRHKRIGFGPGCGCEVMADGYPTISNGYQMLWPLPRLPEQPTTSGSDGTFIRRRKPITTTDQVAVPENTHHTVKSYKQTLNKLD</sequence>
<evidence type="ECO:0000256" key="2">
    <source>
        <dbReference type="ARBA" id="ARBA00022670"/>
    </source>
</evidence>
<dbReference type="AlphaFoldDB" id="A0A177WKU3"/>
<evidence type="ECO:0000256" key="6">
    <source>
        <dbReference type="ARBA" id="ARBA00023145"/>
    </source>
</evidence>
<dbReference type="FunFam" id="2.40.70.10:FF:000174">
    <property type="entry name" value="Uncharacterized protein"/>
    <property type="match status" value="1"/>
</dbReference>
<feature type="compositionally biased region" description="Polar residues" evidence="7">
    <location>
        <begin position="8"/>
        <end position="23"/>
    </location>
</feature>
<dbReference type="Proteomes" id="UP000077115">
    <property type="component" value="Unassembled WGS sequence"/>
</dbReference>
<dbReference type="GO" id="GO:0006508">
    <property type="term" value="P:proteolysis"/>
    <property type="evidence" value="ECO:0007669"/>
    <property type="project" value="UniProtKB-KW"/>
</dbReference>
<keyword evidence="6" id="KW-0865">Zymogen</keyword>